<feature type="transmembrane region" description="Helical" evidence="1">
    <location>
        <begin position="24"/>
        <end position="42"/>
    </location>
</feature>
<dbReference type="EMBL" id="CP154795">
    <property type="protein sequence ID" value="XAN06330.1"/>
    <property type="molecule type" value="Genomic_DNA"/>
</dbReference>
<accession>A0ABZ3FL00</accession>
<organism evidence="2 3">
    <name type="scientific">Ammonicoccus fulvus</name>
    <dbReference type="NCBI Taxonomy" id="3138240"/>
    <lineage>
        <taxon>Bacteria</taxon>
        <taxon>Bacillati</taxon>
        <taxon>Actinomycetota</taxon>
        <taxon>Actinomycetes</taxon>
        <taxon>Propionibacteriales</taxon>
        <taxon>Propionibacteriaceae</taxon>
        <taxon>Ammonicoccus</taxon>
    </lineage>
</organism>
<feature type="transmembrane region" description="Helical" evidence="1">
    <location>
        <begin position="399"/>
        <end position="419"/>
    </location>
</feature>
<keyword evidence="1" id="KW-1133">Transmembrane helix</keyword>
<keyword evidence="3" id="KW-1185">Reference proteome</keyword>
<dbReference type="InterPro" id="IPR007383">
    <property type="entry name" value="DUF445"/>
</dbReference>
<dbReference type="Pfam" id="PF04286">
    <property type="entry name" value="DUF445"/>
    <property type="match status" value="1"/>
</dbReference>
<dbReference type="PANTHER" id="PTHR38442:SF1">
    <property type="entry name" value="INNER MEMBRANE PROTEIN"/>
    <property type="match status" value="1"/>
</dbReference>
<proteinExistence type="predicted"/>
<sequence length="420" mass="47152">MTISLAADPVVDEQRRAGLRRMRIVATSLLVLAAIIFLLTLGQPPEGVLGFVNTAAEAAMVGALADWFAVTALFRHPLGIPIPHTALVKRRKNDLGRSLQQFVTSNFLTPAIVRQRLEQSNLGLRLGEWLSEDRNRHRVLTEVFSVAGKGLHRVSDDDVRTIVETSVVPRLTKEELSPVAGKFIEGIVEDQSHHGIVELLVRELDRWVERNPEKISKLIGERAPIWSPPWVDRMVGKWGYEQAQTWVRQIRDNPLHPIRITLDELLVDFAQNLQTDEDTRERAEQLKVRLLTHPSLSTTVVQLWDSVRGSLLGAMTDEGSSLWRRGDGWLAEFAERLQNDEALRARLEARFNDIVAYLIERYGPELAGVISHTVESWDADEASNKIELFVGRDLQFIRINGTIVGALAGLVIHTVAVLIS</sequence>
<reference evidence="2 3" key="1">
    <citation type="submission" date="2024-04" db="EMBL/GenBank/DDBJ databases">
        <title>Isolation of an actinomycete strain from pig manure.</title>
        <authorList>
            <person name="Gong T."/>
            <person name="Yu Z."/>
            <person name="An M."/>
            <person name="Wei C."/>
            <person name="Yang W."/>
            <person name="Liu L."/>
        </authorList>
    </citation>
    <scope>NUCLEOTIDE SEQUENCE [LARGE SCALE GENOMIC DNA]</scope>
    <source>
        <strain evidence="2 3">ZF39</strain>
    </source>
</reference>
<evidence type="ECO:0000313" key="2">
    <source>
        <dbReference type="EMBL" id="XAN06330.1"/>
    </source>
</evidence>
<keyword evidence="1" id="KW-0472">Membrane</keyword>
<dbReference type="Proteomes" id="UP001442841">
    <property type="component" value="Chromosome"/>
</dbReference>
<name>A0ABZ3FL00_9ACTN</name>
<dbReference type="PANTHER" id="PTHR38442">
    <property type="entry name" value="INNER MEMBRANE PROTEIN-RELATED"/>
    <property type="match status" value="1"/>
</dbReference>
<evidence type="ECO:0000313" key="3">
    <source>
        <dbReference type="Proteomes" id="UP001442841"/>
    </source>
</evidence>
<dbReference type="RefSeq" id="WP_425307764.1">
    <property type="nucleotide sequence ID" value="NZ_CP154795.1"/>
</dbReference>
<keyword evidence="1" id="KW-0812">Transmembrane</keyword>
<gene>
    <name evidence="2" type="ORF">AADG42_03085</name>
</gene>
<evidence type="ECO:0000256" key="1">
    <source>
        <dbReference type="SAM" id="Phobius"/>
    </source>
</evidence>
<protein>
    <submittedName>
        <fullName evidence="2">DUF445 domain-containing protein</fullName>
    </submittedName>
</protein>